<dbReference type="PANTHER" id="PTHR45526:SF1">
    <property type="entry name" value="TRANSCRIPTIONAL REGULATORY PROTEIN DCUR-RELATED"/>
    <property type="match status" value="1"/>
</dbReference>
<evidence type="ECO:0000256" key="1">
    <source>
        <dbReference type="ARBA" id="ARBA00004496"/>
    </source>
</evidence>
<sequence length="226" mass="24558">MIRTLVVEDDPVLAEAHRVYVERVPGFEVADVARTGADALRVLAAREVDLVLLDVYLPDMTGIELCRTLRARGDATDVIAVTSARDLATVRAAVSLGIVQYLIKPFQFSTFRARLETYAEFRRAAESADASSGALQQDELDRMLDGLRSPRPAQLPRGLSDSTLAALVGILKAASPLTAAELADRAGVSAPTTRRYLEYLTARRLVSGQPRYGGPGRPETVYQWSG</sequence>
<accession>A0ABS5L1R2</accession>
<dbReference type="SMART" id="SM00448">
    <property type="entry name" value="REC"/>
    <property type="match status" value="1"/>
</dbReference>
<dbReference type="SUPFAM" id="SSF52172">
    <property type="entry name" value="CheY-like"/>
    <property type="match status" value="1"/>
</dbReference>
<dbReference type="EMBL" id="JAAFYZ010000179">
    <property type="protein sequence ID" value="MBS2552260.1"/>
    <property type="molecule type" value="Genomic_DNA"/>
</dbReference>
<evidence type="ECO:0000256" key="7">
    <source>
        <dbReference type="ARBA" id="ARBA00023159"/>
    </source>
</evidence>
<evidence type="ECO:0000256" key="10">
    <source>
        <dbReference type="PROSITE-ProRule" id="PRU00169"/>
    </source>
</evidence>
<evidence type="ECO:0000313" key="13">
    <source>
        <dbReference type="Proteomes" id="UP000730482"/>
    </source>
</evidence>
<proteinExistence type="predicted"/>
<name>A0ABS5L1R2_9ACTN</name>
<dbReference type="InterPro" id="IPR036388">
    <property type="entry name" value="WH-like_DNA-bd_sf"/>
</dbReference>
<dbReference type="Pfam" id="PF09339">
    <property type="entry name" value="HTH_IclR"/>
    <property type="match status" value="1"/>
</dbReference>
<evidence type="ECO:0000256" key="6">
    <source>
        <dbReference type="ARBA" id="ARBA00023125"/>
    </source>
</evidence>
<evidence type="ECO:0000256" key="8">
    <source>
        <dbReference type="ARBA" id="ARBA00023163"/>
    </source>
</evidence>
<protein>
    <recommendedName>
        <fullName evidence="9">Transcriptional regulatory protein</fullName>
    </recommendedName>
</protein>
<dbReference type="InterPro" id="IPR024187">
    <property type="entry name" value="Sig_transdc_resp-reg_cit/mal"/>
</dbReference>
<dbReference type="InterPro" id="IPR036390">
    <property type="entry name" value="WH_DNA-bd_sf"/>
</dbReference>
<keyword evidence="3 10" id="KW-0597">Phosphoprotein</keyword>
<dbReference type="PANTHER" id="PTHR45526">
    <property type="entry name" value="TRANSCRIPTIONAL REGULATORY PROTEIN DPIA"/>
    <property type="match status" value="1"/>
</dbReference>
<keyword evidence="4 9" id="KW-0902">Two-component regulatory system</keyword>
<evidence type="ECO:0000256" key="2">
    <source>
        <dbReference type="ARBA" id="ARBA00022490"/>
    </source>
</evidence>
<dbReference type="InterPro" id="IPR001789">
    <property type="entry name" value="Sig_transdc_resp-reg_receiver"/>
</dbReference>
<evidence type="ECO:0000256" key="5">
    <source>
        <dbReference type="ARBA" id="ARBA00023015"/>
    </source>
</evidence>
<keyword evidence="2 9" id="KW-0963">Cytoplasm</keyword>
<dbReference type="Gene3D" id="3.40.50.2300">
    <property type="match status" value="1"/>
</dbReference>
<comment type="caution">
    <text evidence="12">The sequence shown here is derived from an EMBL/GenBank/DDBJ whole genome shotgun (WGS) entry which is preliminary data.</text>
</comment>
<keyword evidence="5 9" id="KW-0805">Transcription regulation</keyword>
<keyword evidence="7 9" id="KW-0010">Activator</keyword>
<dbReference type="InterPro" id="IPR051271">
    <property type="entry name" value="2C-system_Tx_regulators"/>
</dbReference>
<dbReference type="InterPro" id="IPR005471">
    <property type="entry name" value="Tscrpt_reg_IclR_N"/>
</dbReference>
<evidence type="ECO:0000256" key="4">
    <source>
        <dbReference type="ARBA" id="ARBA00023012"/>
    </source>
</evidence>
<dbReference type="Gene3D" id="1.10.10.10">
    <property type="entry name" value="Winged helix-like DNA-binding domain superfamily/Winged helix DNA-binding domain"/>
    <property type="match status" value="1"/>
</dbReference>
<organism evidence="12 13">
    <name type="scientific">Catenulispora pinistramenti</name>
    <dbReference type="NCBI Taxonomy" id="2705254"/>
    <lineage>
        <taxon>Bacteria</taxon>
        <taxon>Bacillati</taxon>
        <taxon>Actinomycetota</taxon>
        <taxon>Actinomycetes</taxon>
        <taxon>Catenulisporales</taxon>
        <taxon>Catenulisporaceae</taxon>
        <taxon>Catenulispora</taxon>
    </lineage>
</organism>
<keyword evidence="6 9" id="KW-0238">DNA-binding</keyword>
<keyword evidence="13" id="KW-1185">Reference proteome</keyword>
<evidence type="ECO:0000256" key="9">
    <source>
        <dbReference type="PIRNR" id="PIRNR006171"/>
    </source>
</evidence>
<dbReference type="InterPro" id="IPR011006">
    <property type="entry name" value="CheY-like_superfamily"/>
</dbReference>
<dbReference type="RefSeq" id="WP_212017674.1">
    <property type="nucleotide sequence ID" value="NZ_JAAFYZ010000179.1"/>
</dbReference>
<reference evidence="12 13" key="1">
    <citation type="submission" date="2020-02" db="EMBL/GenBank/DDBJ databases">
        <title>Acidophilic actinobacteria isolated from forest soil.</title>
        <authorList>
            <person name="Golinska P."/>
        </authorList>
    </citation>
    <scope>NUCLEOTIDE SEQUENCE [LARGE SCALE GENOMIC DNA]</scope>
    <source>
        <strain evidence="12 13">NL8</strain>
    </source>
</reference>
<evidence type="ECO:0000259" key="11">
    <source>
        <dbReference type="PROSITE" id="PS50110"/>
    </source>
</evidence>
<keyword evidence="8 9" id="KW-0804">Transcription</keyword>
<feature type="domain" description="Response regulatory" evidence="11">
    <location>
        <begin position="3"/>
        <end position="119"/>
    </location>
</feature>
<dbReference type="Pfam" id="PF00072">
    <property type="entry name" value="Response_reg"/>
    <property type="match status" value="1"/>
</dbReference>
<comment type="subcellular location">
    <subcellularLocation>
        <location evidence="1 9">Cytoplasm</location>
    </subcellularLocation>
</comment>
<dbReference type="Proteomes" id="UP000730482">
    <property type="component" value="Unassembled WGS sequence"/>
</dbReference>
<dbReference type="SUPFAM" id="SSF46785">
    <property type="entry name" value="Winged helix' DNA-binding domain"/>
    <property type="match status" value="1"/>
</dbReference>
<dbReference type="PROSITE" id="PS50110">
    <property type="entry name" value="RESPONSE_REGULATORY"/>
    <property type="match status" value="1"/>
</dbReference>
<gene>
    <name evidence="12" type="ORF">KGQ19_35935</name>
</gene>
<evidence type="ECO:0000313" key="12">
    <source>
        <dbReference type="EMBL" id="MBS2552260.1"/>
    </source>
</evidence>
<evidence type="ECO:0000256" key="3">
    <source>
        <dbReference type="ARBA" id="ARBA00022553"/>
    </source>
</evidence>
<feature type="modified residue" description="4-aspartylphosphate" evidence="10">
    <location>
        <position position="54"/>
    </location>
</feature>
<dbReference type="CDD" id="cd19925">
    <property type="entry name" value="REC_citrate_TCS"/>
    <property type="match status" value="1"/>
</dbReference>
<dbReference type="PIRSF" id="PIRSF006171">
    <property type="entry name" value="RR_citrat_malat"/>
    <property type="match status" value="1"/>
</dbReference>